<dbReference type="PANTHER" id="PTHR11070:SF48">
    <property type="entry name" value="ATP-DEPENDENT HELICASE_NUCLEASE SUBUNIT A"/>
    <property type="match status" value="1"/>
</dbReference>
<evidence type="ECO:0000313" key="18">
    <source>
        <dbReference type="Proteomes" id="UP000531840"/>
    </source>
</evidence>
<dbReference type="Gene3D" id="3.40.50.300">
    <property type="entry name" value="P-loop containing nucleotide triphosphate hydrolases"/>
    <property type="match status" value="4"/>
</dbReference>
<keyword evidence="8" id="KW-0238">DNA-binding</keyword>
<keyword evidence="2 14" id="KW-0547">Nucleotide-binding</keyword>
<evidence type="ECO:0000259" key="16">
    <source>
        <dbReference type="PROSITE" id="PS51217"/>
    </source>
</evidence>
<evidence type="ECO:0000256" key="10">
    <source>
        <dbReference type="ARBA" id="ARBA00023235"/>
    </source>
</evidence>
<keyword evidence="4 14" id="KW-0378">Hydrolase</keyword>
<dbReference type="InterPro" id="IPR011335">
    <property type="entry name" value="Restrct_endonuc-II-like"/>
</dbReference>
<feature type="binding site" evidence="14">
    <location>
        <begin position="38"/>
        <end position="45"/>
    </location>
    <ligand>
        <name>ATP</name>
        <dbReference type="ChEBI" id="CHEBI:30616"/>
    </ligand>
</feature>
<evidence type="ECO:0000256" key="2">
    <source>
        <dbReference type="ARBA" id="ARBA00022741"/>
    </source>
</evidence>
<sequence>MEVSLKAIDNYSLNLKHSPTAAQWQAISISGSDVLVAAAAGSGKTAVLSERIAKRVADDRWDIDRLLVLTFTTAAASSMKNKIEEKITHRLLSYGTDSDLEYLRNQRLLINNAQISTIDSFCLNLLKKFYYLVEEEIKGNSYYLSPDFKVLSNNNFILTDSINFVIESFSKRNSILLDKAFEIFKTKKDITDFVKKIYISLLSIPNYKNYIKEELTKNTDLLLGSIDYDKAFENILEVNNENIYDIYLDLIKEFKEYLLFLEDKEDSNKLLKQSFSNKNFNVSKTNELINIIDSVEENGEIISNKELMLIINNILDNLKKYNTEENNSYIVNCFDDILKIKNIIKTYNNIQLINKFIVEILVELDNEFIYRKRANNYLDFSDLNHLAIKALESTTNGKKVYTEAANYYQNLFLEIYVDEYQDNNDLQEYILNIIRGKDVNFFRVGDVKQAIYGFRGSSPELFEEKYVSYTKLTELISNDEYDVNKEYLFNGDYNGICVVLKENFRSEENILKSSNYIFNRLMYKHNAGVSYDKDSALYYPSVKGESKIFPTYIISSDDNKLNSEEIMEKIALEIKKRHSNENLSYDKFAILLRSTSNMEKYKEIFKKHNVPLYYKDKKGFTNSHSFNILFNLLRFIDNQSYDVCLLVLLKSDIFKFNNNDLIKLSEEKGETLYEKLLNSETEKSNFATNILKRWINYSYNNSAYDLIKTVNWDVNFVEYMRMINLDEIEVDYFYNFLSLVEEIEYNNFNLSYIVEKLIEVKTNGDYEAEITPPKDSVLMSTIHISKGLEYEVVFVVDLDKNFNMSDFKSEFIFSKNFGLTFNIQHINSNDRYNILQKLYDMNVHIQKSKSIEEEIRILYVALTRAQSNLYLASSKEITLGESTSELESLNEKEQVLGKISNAKNYYEMLNPIFDYYNSENLYASGDITESKAIFRTFTIDDEEVVIEEKLDNENLDFNFNIDKSYEFLNNKPYKKSAFYPAKTSYSNIRKINNERSEEKNKKEDLVLKTFSKLKSSKDALIKGNLIHKLFERIVIDIDSGEIIENIVDYLTNLRQVENKTINIKEQRILSVDEYNLLLNEDDLEKIKNFINVIMPIVKNNNLIETEIMFTNMEKIKDLFEKADSEDVTILQGVIDLLIKKGDEYIIIDYKTDSITKKSGENILVERHSPQLNLYANAVKNYYLDATNISKYIYSYNLGKLIEV</sequence>
<evidence type="ECO:0000256" key="4">
    <source>
        <dbReference type="ARBA" id="ARBA00022801"/>
    </source>
</evidence>
<keyword evidence="18" id="KW-1185">Reference proteome</keyword>
<evidence type="ECO:0000256" key="3">
    <source>
        <dbReference type="ARBA" id="ARBA00022763"/>
    </source>
</evidence>
<dbReference type="Proteomes" id="UP000531840">
    <property type="component" value="Unassembled WGS sequence"/>
</dbReference>
<dbReference type="InterPro" id="IPR014017">
    <property type="entry name" value="DNA_helicase_UvrD-like_C"/>
</dbReference>
<evidence type="ECO:0000256" key="14">
    <source>
        <dbReference type="PROSITE-ProRule" id="PRU00560"/>
    </source>
</evidence>
<evidence type="ECO:0000256" key="13">
    <source>
        <dbReference type="ARBA" id="ARBA00048988"/>
    </source>
</evidence>
<dbReference type="SUPFAM" id="SSF52980">
    <property type="entry name" value="Restriction endonuclease-like"/>
    <property type="match status" value="1"/>
</dbReference>
<keyword evidence="3" id="KW-0227">DNA damage</keyword>
<dbReference type="InterPro" id="IPR038726">
    <property type="entry name" value="PDDEXK_AddAB-type"/>
</dbReference>
<evidence type="ECO:0000256" key="9">
    <source>
        <dbReference type="ARBA" id="ARBA00023204"/>
    </source>
</evidence>
<feature type="domain" description="UvrD-like helicase C-terminal" evidence="16">
    <location>
        <begin position="508"/>
        <end position="787"/>
    </location>
</feature>
<evidence type="ECO:0000256" key="5">
    <source>
        <dbReference type="ARBA" id="ARBA00022806"/>
    </source>
</evidence>
<dbReference type="EMBL" id="JACBYF010000011">
    <property type="protein sequence ID" value="NYS47714.1"/>
    <property type="molecule type" value="Genomic_DNA"/>
</dbReference>
<dbReference type="InterPro" id="IPR011604">
    <property type="entry name" value="PDDEXK-like_dom_sf"/>
</dbReference>
<keyword evidence="1" id="KW-0540">Nuclease</keyword>
<comment type="catalytic activity">
    <reaction evidence="11">
        <text>Couples ATP hydrolysis with the unwinding of duplex DNA by translocating in the 3'-5' direction.</text>
        <dbReference type="EC" id="5.6.2.4"/>
    </reaction>
</comment>
<dbReference type="PROSITE" id="PS51217">
    <property type="entry name" value="UVRD_HELICASE_CTER"/>
    <property type="match status" value="1"/>
</dbReference>
<keyword evidence="7 14" id="KW-0067">ATP-binding</keyword>
<evidence type="ECO:0000256" key="12">
    <source>
        <dbReference type="ARBA" id="ARBA00034808"/>
    </source>
</evidence>
<dbReference type="EC" id="5.6.2.4" evidence="12"/>
<keyword evidence="9" id="KW-0234">DNA repair</keyword>
<dbReference type="PANTHER" id="PTHR11070">
    <property type="entry name" value="UVRD / RECB / PCRA DNA HELICASE FAMILY MEMBER"/>
    <property type="match status" value="1"/>
</dbReference>
<feature type="domain" description="UvrD-like helicase ATP-binding" evidence="15">
    <location>
        <begin position="17"/>
        <end position="507"/>
    </location>
</feature>
<organism evidence="17 18">
    <name type="scientific">Gemelliphila palaticanis</name>
    <dbReference type="NCBI Taxonomy" id="81950"/>
    <lineage>
        <taxon>Bacteria</taxon>
        <taxon>Bacillati</taxon>
        <taxon>Bacillota</taxon>
        <taxon>Bacilli</taxon>
        <taxon>Bacillales</taxon>
        <taxon>Gemellaceae</taxon>
        <taxon>Gemelliphila</taxon>
    </lineage>
</organism>
<dbReference type="Gene3D" id="3.90.320.10">
    <property type="match status" value="1"/>
</dbReference>
<name>A0ABX2T2L7_9BACL</name>
<evidence type="ECO:0000256" key="6">
    <source>
        <dbReference type="ARBA" id="ARBA00022839"/>
    </source>
</evidence>
<evidence type="ECO:0000256" key="11">
    <source>
        <dbReference type="ARBA" id="ARBA00034617"/>
    </source>
</evidence>
<proteinExistence type="predicted"/>
<keyword evidence="10" id="KW-0413">Isomerase</keyword>
<gene>
    <name evidence="17" type="ORF">HZY85_05845</name>
</gene>
<comment type="catalytic activity">
    <reaction evidence="13">
        <text>ATP + H2O = ADP + phosphate + H(+)</text>
        <dbReference type="Rhea" id="RHEA:13065"/>
        <dbReference type="ChEBI" id="CHEBI:15377"/>
        <dbReference type="ChEBI" id="CHEBI:15378"/>
        <dbReference type="ChEBI" id="CHEBI:30616"/>
        <dbReference type="ChEBI" id="CHEBI:43474"/>
        <dbReference type="ChEBI" id="CHEBI:456216"/>
        <dbReference type="EC" id="5.6.2.4"/>
    </reaction>
</comment>
<dbReference type="Pfam" id="PF00580">
    <property type="entry name" value="UvrD-helicase"/>
    <property type="match status" value="1"/>
</dbReference>
<evidence type="ECO:0000256" key="8">
    <source>
        <dbReference type="ARBA" id="ARBA00023125"/>
    </source>
</evidence>
<dbReference type="SUPFAM" id="SSF52540">
    <property type="entry name" value="P-loop containing nucleoside triphosphate hydrolases"/>
    <property type="match status" value="1"/>
</dbReference>
<dbReference type="PROSITE" id="PS51198">
    <property type="entry name" value="UVRD_HELICASE_ATP_BIND"/>
    <property type="match status" value="1"/>
</dbReference>
<dbReference type="Pfam" id="PF12705">
    <property type="entry name" value="PDDEXK_1"/>
    <property type="match status" value="1"/>
</dbReference>
<dbReference type="InterPro" id="IPR014016">
    <property type="entry name" value="UvrD-like_ATP-bd"/>
</dbReference>
<reference evidence="17 18" key="1">
    <citation type="submission" date="2020-07" db="EMBL/GenBank/DDBJ databases">
        <title>MOT database genomes.</title>
        <authorList>
            <person name="Joseph S."/>
            <person name="Aduse-Opoku J."/>
            <person name="Hashim A."/>
            <person name="Wade W."/>
            <person name="Curtis M."/>
        </authorList>
    </citation>
    <scope>NUCLEOTIDE SEQUENCE [LARGE SCALE GENOMIC DNA]</scope>
    <source>
        <strain evidence="17 18">CIP 106318</strain>
    </source>
</reference>
<evidence type="ECO:0000259" key="15">
    <source>
        <dbReference type="PROSITE" id="PS51198"/>
    </source>
</evidence>
<evidence type="ECO:0000313" key="17">
    <source>
        <dbReference type="EMBL" id="NYS47714.1"/>
    </source>
</evidence>
<dbReference type="InterPro" id="IPR000212">
    <property type="entry name" value="DNA_helicase_UvrD/REP"/>
</dbReference>
<keyword evidence="6" id="KW-0269">Exonuclease</keyword>
<evidence type="ECO:0000256" key="1">
    <source>
        <dbReference type="ARBA" id="ARBA00022722"/>
    </source>
</evidence>
<protein>
    <recommendedName>
        <fullName evidence="12">DNA 3'-5' helicase</fullName>
        <ecNumber evidence="12">5.6.2.4</ecNumber>
    </recommendedName>
</protein>
<dbReference type="Pfam" id="PF13361">
    <property type="entry name" value="UvrD_C"/>
    <property type="match status" value="1"/>
</dbReference>
<comment type="caution">
    <text evidence="17">The sequence shown here is derived from an EMBL/GenBank/DDBJ whole genome shotgun (WGS) entry which is preliminary data.</text>
</comment>
<evidence type="ECO:0000256" key="7">
    <source>
        <dbReference type="ARBA" id="ARBA00022840"/>
    </source>
</evidence>
<dbReference type="RefSeq" id="WP_179941500.1">
    <property type="nucleotide sequence ID" value="NZ_JACBYF010000011.1"/>
</dbReference>
<keyword evidence="5 14" id="KW-0347">Helicase</keyword>
<accession>A0ABX2T2L7</accession>
<dbReference type="InterPro" id="IPR027417">
    <property type="entry name" value="P-loop_NTPase"/>
</dbReference>